<dbReference type="GO" id="GO:0016874">
    <property type="term" value="F:ligase activity"/>
    <property type="evidence" value="ECO:0007669"/>
    <property type="project" value="UniProtKB-KW"/>
</dbReference>
<name>A0A650CRI7_9CREN</name>
<dbReference type="PANTHER" id="PTHR42914">
    <property type="entry name" value="7-CYANO-7-DEAZAGUANINE SYNTHASE"/>
    <property type="match status" value="1"/>
</dbReference>
<keyword evidence="2" id="KW-0436">Ligase</keyword>
<dbReference type="GO" id="GO:0046872">
    <property type="term" value="F:metal ion binding"/>
    <property type="evidence" value="ECO:0007669"/>
    <property type="project" value="UniProtKB-KW"/>
</dbReference>
<accession>A0A650CRI7</accession>
<dbReference type="InterPro" id="IPR018317">
    <property type="entry name" value="QueC"/>
</dbReference>
<evidence type="ECO:0000256" key="5">
    <source>
        <dbReference type="ARBA" id="ARBA00022833"/>
    </source>
</evidence>
<dbReference type="Proteomes" id="UP000423396">
    <property type="component" value="Chromosome"/>
</dbReference>
<dbReference type="Pfam" id="PF06508">
    <property type="entry name" value="QueC"/>
    <property type="match status" value="2"/>
</dbReference>
<dbReference type="InterPro" id="IPR014729">
    <property type="entry name" value="Rossmann-like_a/b/a_fold"/>
</dbReference>
<dbReference type="SUPFAM" id="SSF52402">
    <property type="entry name" value="Adenine nucleotide alpha hydrolases-like"/>
    <property type="match status" value="1"/>
</dbReference>
<keyword evidence="5" id="KW-0862">Zinc</keyword>
<evidence type="ECO:0000256" key="7">
    <source>
        <dbReference type="ARBA" id="ARBA00037768"/>
    </source>
</evidence>
<dbReference type="EC" id="6.3.4.20" evidence="9"/>
<comment type="catalytic activity">
    <reaction evidence="10">
        <text>7-carboxy-7-carbaguanine + NH4(+) + 2 ATP = 7-cyano-7-carbaguanine + 2 AMP + 2 diphosphate + 2 H(+)</text>
        <dbReference type="Rhea" id="RHEA:27982"/>
        <dbReference type="ChEBI" id="CHEBI:15378"/>
        <dbReference type="ChEBI" id="CHEBI:28938"/>
        <dbReference type="ChEBI" id="CHEBI:30616"/>
        <dbReference type="ChEBI" id="CHEBI:33019"/>
        <dbReference type="ChEBI" id="CHEBI:45075"/>
        <dbReference type="ChEBI" id="CHEBI:61036"/>
        <dbReference type="ChEBI" id="CHEBI:456215"/>
        <dbReference type="EC" id="6.3.4.20"/>
    </reaction>
</comment>
<evidence type="ECO:0000256" key="1">
    <source>
        <dbReference type="ARBA" id="ARBA00005061"/>
    </source>
</evidence>
<dbReference type="KEGG" id="sazo:D1868_09925"/>
<evidence type="ECO:0000256" key="4">
    <source>
        <dbReference type="ARBA" id="ARBA00022741"/>
    </source>
</evidence>
<dbReference type="AlphaFoldDB" id="A0A650CRI7"/>
<dbReference type="GO" id="GO:0005524">
    <property type="term" value="F:ATP binding"/>
    <property type="evidence" value="ECO:0007669"/>
    <property type="project" value="UniProtKB-KW"/>
</dbReference>
<keyword evidence="4" id="KW-0547">Nucleotide-binding</keyword>
<sequence>MFNSSWAYLKHMGKSLLLMSGGLDSSSVAFYLSKKGIDFDCIIFNYGQKSARMQLKASKEICRKLNKKLIKINIKQVRRPFVEGLWLKPHEPIVHRNLVIIPIALALAKERGYEEVILCTVKEDCEFERERFYVIKKLKELAEILGVELSTPFAGFPKWLLLKIGIQSGLDPQLTYSCLLGHKYHCGQCSQCRKRIEAFKILKIKDPTVYLS</sequence>
<comment type="function">
    <text evidence="7">Catalyzes the ATP-dependent conversion of 7-carboxy-7-deazaguanine (CDG) to 7-cyano-7-deazaguanine (preQ(0)).</text>
</comment>
<keyword evidence="3" id="KW-0479">Metal-binding</keyword>
<organism evidence="11 12">
    <name type="scientific">Stygiolobus azoricus</name>
    <dbReference type="NCBI Taxonomy" id="41675"/>
    <lineage>
        <taxon>Archaea</taxon>
        <taxon>Thermoproteota</taxon>
        <taxon>Thermoprotei</taxon>
        <taxon>Sulfolobales</taxon>
        <taxon>Sulfolobaceae</taxon>
        <taxon>Stygiolobus</taxon>
    </lineage>
</organism>
<keyword evidence="12" id="KW-1185">Reference proteome</keyword>
<evidence type="ECO:0000256" key="2">
    <source>
        <dbReference type="ARBA" id="ARBA00022598"/>
    </source>
</evidence>
<keyword evidence="6" id="KW-0067">ATP-binding</keyword>
<comment type="similarity">
    <text evidence="8">Belongs to the QueC family.</text>
</comment>
<evidence type="ECO:0000256" key="6">
    <source>
        <dbReference type="ARBA" id="ARBA00022840"/>
    </source>
</evidence>
<evidence type="ECO:0000256" key="10">
    <source>
        <dbReference type="ARBA" id="ARBA00047890"/>
    </source>
</evidence>
<evidence type="ECO:0000256" key="9">
    <source>
        <dbReference type="ARBA" id="ARBA00039149"/>
    </source>
</evidence>
<evidence type="ECO:0000256" key="3">
    <source>
        <dbReference type="ARBA" id="ARBA00022723"/>
    </source>
</evidence>
<evidence type="ECO:0000256" key="8">
    <source>
        <dbReference type="ARBA" id="ARBA00037993"/>
    </source>
</evidence>
<dbReference type="PANTHER" id="PTHR42914:SF1">
    <property type="entry name" value="7-CYANO-7-DEAZAGUANINE SYNTHASE"/>
    <property type="match status" value="1"/>
</dbReference>
<comment type="pathway">
    <text evidence="1">Purine metabolism; 7-cyano-7-deazaguanine biosynthesis.</text>
</comment>
<protein>
    <recommendedName>
        <fullName evidence="9">7-cyano-7-deazaguanine synthase</fullName>
        <ecNumber evidence="9">6.3.4.20</ecNumber>
    </recommendedName>
</protein>
<gene>
    <name evidence="11" type="ORF">D1868_09925</name>
</gene>
<proteinExistence type="inferred from homology"/>
<dbReference type="EMBL" id="CP045483">
    <property type="protein sequence ID" value="QGR20272.1"/>
    <property type="molecule type" value="Genomic_DNA"/>
</dbReference>
<dbReference type="Gene3D" id="3.40.50.620">
    <property type="entry name" value="HUPs"/>
    <property type="match status" value="1"/>
</dbReference>
<reference evidence="11 12" key="1">
    <citation type="submission" date="2019-10" db="EMBL/GenBank/DDBJ databases">
        <title>Genome Sequences from Six Type Strain Members of the Archaeal Family Sulfolobaceae: Acidianus ambivalens, Acidianus infernus, Metallosphaera prunae, Stygiolobus azoricus, Sulfolobus metallicus, and Sulfurisphaera ohwakuensis.</title>
        <authorList>
            <person name="Counts J.A."/>
            <person name="Kelly R.M."/>
        </authorList>
    </citation>
    <scope>NUCLEOTIDE SEQUENCE [LARGE SCALE GENOMIC DNA]</scope>
    <source>
        <strain evidence="11 12">FC6</strain>
    </source>
</reference>
<evidence type="ECO:0000313" key="12">
    <source>
        <dbReference type="Proteomes" id="UP000423396"/>
    </source>
</evidence>
<evidence type="ECO:0000313" key="11">
    <source>
        <dbReference type="EMBL" id="QGR20272.1"/>
    </source>
</evidence>
<dbReference type="OrthoDB" id="6532at2157"/>